<dbReference type="Pfam" id="PF00505">
    <property type="entry name" value="HMG_box"/>
    <property type="match status" value="1"/>
</dbReference>
<dbReference type="AlphaFoldDB" id="A0A8H8CJM3"/>
<organism evidence="6">
    <name type="scientific">Psilocybe cubensis</name>
    <name type="common">Psychedelic mushroom</name>
    <name type="synonym">Stropharia cubensis</name>
    <dbReference type="NCBI Taxonomy" id="181762"/>
    <lineage>
        <taxon>Eukaryota</taxon>
        <taxon>Fungi</taxon>
        <taxon>Dikarya</taxon>
        <taxon>Basidiomycota</taxon>
        <taxon>Agaricomycotina</taxon>
        <taxon>Agaricomycetes</taxon>
        <taxon>Agaricomycetidae</taxon>
        <taxon>Agaricales</taxon>
        <taxon>Agaricineae</taxon>
        <taxon>Strophariaceae</taxon>
        <taxon>Psilocybe</taxon>
    </lineage>
</organism>
<dbReference type="GO" id="GO:0000981">
    <property type="term" value="F:DNA-binding transcription factor activity, RNA polymerase II-specific"/>
    <property type="evidence" value="ECO:0007669"/>
    <property type="project" value="TreeGrafter"/>
</dbReference>
<dbReference type="CDD" id="cd01389">
    <property type="entry name" value="HMG-box_ROX1-like"/>
    <property type="match status" value="1"/>
</dbReference>
<dbReference type="InterPro" id="IPR051356">
    <property type="entry name" value="SOX/SOX-like_TF"/>
</dbReference>
<gene>
    <name evidence="6" type="ORF">JR316_006474</name>
</gene>
<dbReference type="InterPro" id="IPR009071">
    <property type="entry name" value="HMG_box_dom"/>
</dbReference>
<dbReference type="SUPFAM" id="SSF47095">
    <property type="entry name" value="HMG-box"/>
    <property type="match status" value="1"/>
</dbReference>
<dbReference type="Gene3D" id="1.10.30.10">
    <property type="entry name" value="High mobility group box domain"/>
    <property type="match status" value="1"/>
</dbReference>
<accession>A0A8H8CJM3</accession>
<dbReference type="InterPro" id="IPR036910">
    <property type="entry name" value="HMG_box_dom_sf"/>
</dbReference>
<feature type="DNA-binding region" description="HMG box" evidence="3">
    <location>
        <begin position="94"/>
        <end position="161"/>
    </location>
</feature>
<evidence type="ECO:0000259" key="5">
    <source>
        <dbReference type="PROSITE" id="PS50118"/>
    </source>
</evidence>
<feature type="region of interest" description="Disordered" evidence="4">
    <location>
        <begin position="43"/>
        <end position="96"/>
    </location>
</feature>
<protein>
    <recommendedName>
        <fullName evidence="5">HMG box domain-containing protein</fullName>
    </recommendedName>
</protein>
<dbReference type="EMBL" id="JAFIQS010000006">
    <property type="protein sequence ID" value="KAG5167883.1"/>
    <property type="molecule type" value="Genomic_DNA"/>
</dbReference>
<evidence type="ECO:0000256" key="3">
    <source>
        <dbReference type="PROSITE-ProRule" id="PRU00267"/>
    </source>
</evidence>
<dbReference type="OrthoDB" id="6247875at2759"/>
<dbReference type="GO" id="GO:0000978">
    <property type="term" value="F:RNA polymerase II cis-regulatory region sequence-specific DNA binding"/>
    <property type="evidence" value="ECO:0007669"/>
    <property type="project" value="TreeGrafter"/>
</dbReference>
<feature type="region of interest" description="Disordered" evidence="4">
    <location>
        <begin position="151"/>
        <end position="218"/>
    </location>
</feature>
<feature type="compositionally biased region" description="Low complexity" evidence="4">
    <location>
        <begin position="193"/>
        <end position="212"/>
    </location>
</feature>
<dbReference type="PROSITE" id="PS50118">
    <property type="entry name" value="HMG_BOX_2"/>
    <property type="match status" value="1"/>
</dbReference>
<keyword evidence="2 3" id="KW-0539">Nucleus</keyword>
<proteinExistence type="predicted"/>
<keyword evidence="1 3" id="KW-0238">DNA-binding</keyword>
<feature type="domain" description="HMG box" evidence="5">
    <location>
        <begin position="94"/>
        <end position="161"/>
    </location>
</feature>
<evidence type="ECO:0000313" key="6">
    <source>
        <dbReference type="EMBL" id="KAG5167883.1"/>
    </source>
</evidence>
<dbReference type="PANTHER" id="PTHR45789">
    <property type="entry name" value="FI18025P1"/>
    <property type="match status" value="1"/>
</dbReference>
<dbReference type="SMART" id="SM00398">
    <property type="entry name" value="HMG"/>
    <property type="match status" value="1"/>
</dbReference>
<name>A0A8H8CJM3_PSICU</name>
<reference evidence="6" key="1">
    <citation type="submission" date="2021-02" db="EMBL/GenBank/DDBJ databases">
        <title>Psilocybe cubensis genome.</title>
        <authorList>
            <person name="Mckernan K.J."/>
            <person name="Crawford S."/>
            <person name="Trippe A."/>
            <person name="Kane L.T."/>
            <person name="Mclaughlin S."/>
        </authorList>
    </citation>
    <scope>NUCLEOTIDE SEQUENCE [LARGE SCALE GENOMIC DNA]</scope>
    <source>
        <strain evidence="6">MGC-MH-2018</strain>
    </source>
</reference>
<evidence type="ECO:0000256" key="4">
    <source>
        <dbReference type="SAM" id="MobiDB-lite"/>
    </source>
</evidence>
<comment type="caution">
    <text evidence="6">The sequence shown here is derived from an EMBL/GenBank/DDBJ whole genome shotgun (WGS) entry which is preliminary data.</text>
</comment>
<dbReference type="PANTHER" id="PTHR45789:SF2">
    <property type="entry name" value="FI18025P1"/>
    <property type="match status" value="1"/>
</dbReference>
<feature type="compositionally biased region" description="Basic residues" evidence="4">
    <location>
        <begin position="79"/>
        <end position="90"/>
    </location>
</feature>
<evidence type="ECO:0000256" key="1">
    <source>
        <dbReference type="ARBA" id="ARBA00023125"/>
    </source>
</evidence>
<dbReference type="GO" id="GO:0005634">
    <property type="term" value="C:nucleus"/>
    <property type="evidence" value="ECO:0007669"/>
    <property type="project" value="UniProtKB-UniRule"/>
</dbReference>
<sequence>MPAFRNIAPIRHSARLVNHIPAISDAAGHTIKNEAPDISLPLSLAPSTNGLEDTSHRAHNPQPLPSLFDDINSTAATGRTKRPSHARRREPGHIPRPCNAFILFRSKFVSSAYFGKDEHQNELSRSAGKVWNSMSKEEKEPYRAAAEIQKMEHKAKNPGYRYNPGRVERTKSATAAKKSTSKAKRGRKLDDCSPLSFSSSGSSSTTPSESPVHTPPFFPVKAADEQAAYDQNANVFDGAQYVLSDEQGVCSSLSRLYNSVAQSTAPNPCTSMEPHDHQMEVERDPPPPFHPHLDPVTGQFAYQDYSHDFMADSLPTLPHIHTTPYEAIDNAIDISSIPSLNTQFDFPSAAFSFDDPNANCTDLLGGISEGNGTSTSKAEDQANSFPNDCYKHGDLEKYHEALFNEFFNFDQ</sequence>
<evidence type="ECO:0000256" key="2">
    <source>
        <dbReference type="ARBA" id="ARBA00023242"/>
    </source>
</evidence>